<evidence type="ECO:0000313" key="2">
    <source>
        <dbReference type="EMBL" id="CAG8793779.1"/>
    </source>
</evidence>
<organism evidence="2 3">
    <name type="scientific">Racocetra fulgida</name>
    <dbReference type="NCBI Taxonomy" id="60492"/>
    <lineage>
        <taxon>Eukaryota</taxon>
        <taxon>Fungi</taxon>
        <taxon>Fungi incertae sedis</taxon>
        <taxon>Mucoromycota</taxon>
        <taxon>Glomeromycotina</taxon>
        <taxon>Glomeromycetes</taxon>
        <taxon>Diversisporales</taxon>
        <taxon>Gigasporaceae</taxon>
        <taxon>Racocetra</taxon>
    </lineage>
</organism>
<evidence type="ECO:0000313" key="3">
    <source>
        <dbReference type="Proteomes" id="UP000789396"/>
    </source>
</evidence>
<protein>
    <submittedName>
        <fullName evidence="2">6900_t:CDS:1</fullName>
    </submittedName>
</protein>
<comment type="caution">
    <text evidence="2">The sequence shown here is derived from an EMBL/GenBank/DDBJ whole genome shotgun (WGS) entry which is preliminary data.</text>
</comment>
<feature type="compositionally biased region" description="Polar residues" evidence="1">
    <location>
        <begin position="1"/>
        <end position="15"/>
    </location>
</feature>
<dbReference type="AlphaFoldDB" id="A0A9N9JSC7"/>
<gene>
    <name evidence="2" type="ORF">RFULGI_LOCUS17007</name>
</gene>
<accession>A0A9N9JSC7</accession>
<feature type="region of interest" description="Disordered" evidence="1">
    <location>
        <begin position="1"/>
        <end position="29"/>
    </location>
</feature>
<reference evidence="2" key="1">
    <citation type="submission" date="2021-06" db="EMBL/GenBank/DDBJ databases">
        <authorList>
            <person name="Kallberg Y."/>
            <person name="Tangrot J."/>
            <person name="Rosling A."/>
        </authorList>
    </citation>
    <scope>NUCLEOTIDE SEQUENCE</scope>
    <source>
        <strain evidence="2">IN212</strain>
    </source>
</reference>
<dbReference type="Proteomes" id="UP000789396">
    <property type="component" value="Unassembled WGS sequence"/>
</dbReference>
<feature type="non-terminal residue" evidence="2">
    <location>
        <position position="1"/>
    </location>
</feature>
<sequence>EIEDTTAIQPQSDTNGMVRHGKKRKSPSNCLEKYKKKVHLDLPRDIKEKERMRHFSSETESD</sequence>
<name>A0A9N9JSC7_9GLOM</name>
<feature type="non-terminal residue" evidence="2">
    <location>
        <position position="62"/>
    </location>
</feature>
<evidence type="ECO:0000256" key="1">
    <source>
        <dbReference type="SAM" id="MobiDB-lite"/>
    </source>
</evidence>
<feature type="region of interest" description="Disordered" evidence="1">
    <location>
        <begin position="42"/>
        <end position="62"/>
    </location>
</feature>
<dbReference type="EMBL" id="CAJVPZ010063917">
    <property type="protein sequence ID" value="CAG8793779.1"/>
    <property type="molecule type" value="Genomic_DNA"/>
</dbReference>
<keyword evidence="3" id="KW-1185">Reference proteome</keyword>
<proteinExistence type="predicted"/>